<sequence>MVRFCEVKIRRDFTEVFTVSKPYTVTFVRLILPLILELLQCIHWMWDPLIAYTLSEVLERAKYPDPCFQFQHATKLSGINDREGSQEKDTRELIEGIRESG</sequence>
<evidence type="ECO:0000313" key="2">
    <source>
        <dbReference type="EnsemblPlants" id="OPUNC03G22300.1"/>
    </source>
</evidence>
<accession>A0A0E0KFT2</accession>
<proteinExistence type="predicted"/>
<dbReference type="Gramene" id="OPUNC03G22300.1">
    <property type="protein sequence ID" value="OPUNC03G22300.1"/>
    <property type="gene ID" value="OPUNC03G22300"/>
</dbReference>
<evidence type="ECO:0000313" key="3">
    <source>
        <dbReference type="Proteomes" id="UP000026962"/>
    </source>
</evidence>
<reference evidence="2" key="1">
    <citation type="submission" date="2015-04" db="UniProtKB">
        <authorList>
            <consortium name="EnsemblPlants"/>
        </authorList>
    </citation>
    <scope>IDENTIFICATION</scope>
</reference>
<evidence type="ECO:0000256" key="1">
    <source>
        <dbReference type="SAM" id="MobiDB-lite"/>
    </source>
</evidence>
<protein>
    <submittedName>
        <fullName evidence="2">Uncharacterized protein</fullName>
    </submittedName>
</protein>
<name>A0A0E0KFT2_ORYPU</name>
<dbReference type="HOGENOM" id="CLU_2296282_0_0_1"/>
<keyword evidence="3" id="KW-1185">Reference proteome</keyword>
<feature type="region of interest" description="Disordered" evidence="1">
    <location>
        <begin position="81"/>
        <end position="101"/>
    </location>
</feature>
<organism evidence="2">
    <name type="scientific">Oryza punctata</name>
    <name type="common">Red rice</name>
    <dbReference type="NCBI Taxonomy" id="4537"/>
    <lineage>
        <taxon>Eukaryota</taxon>
        <taxon>Viridiplantae</taxon>
        <taxon>Streptophyta</taxon>
        <taxon>Embryophyta</taxon>
        <taxon>Tracheophyta</taxon>
        <taxon>Spermatophyta</taxon>
        <taxon>Magnoliopsida</taxon>
        <taxon>Liliopsida</taxon>
        <taxon>Poales</taxon>
        <taxon>Poaceae</taxon>
        <taxon>BOP clade</taxon>
        <taxon>Oryzoideae</taxon>
        <taxon>Oryzeae</taxon>
        <taxon>Oryzinae</taxon>
        <taxon>Oryza</taxon>
    </lineage>
</organism>
<dbReference type="Proteomes" id="UP000026962">
    <property type="component" value="Chromosome 3"/>
</dbReference>
<reference evidence="2" key="2">
    <citation type="submission" date="2018-05" db="EMBL/GenBank/DDBJ databases">
        <title>OpunRS2 (Oryza punctata Reference Sequence Version 2).</title>
        <authorList>
            <person name="Zhang J."/>
            <person name="Kudrna D."/>
            <person name="Lee S."/>
            <person name="Talag J."/>
            <person name="Welchert J."/>
            <person name="Wing R.A."/>
        </authorList>
    </citation>
    <scope>NUCLEOTIDE SEQUENCE [LARGE SCALE GENOMIC DNA]</scope>
</reference>
<dbReference type="AlphaFoldDB" id="A0A0E0KFT2"/>
<dbReference type="EnsemblPlants" id="OPUNC03G22300.1">
    <property type="protein sequence ID" value="OPUNC03G22300.1"/>
    <property type="gene ID" value="OPUNC03G22300"/>
</dbReference>